<keyword evidence="5 8" id="KW-0067">ATP-binding</keyword>
<evidence type="ECO:0000256" key="2">
    <source>
        <dbReference type="ARBA" id="ARBA00022679"/>
    </source>
</evidence>
<dbReference type="Pfam" id="PF02224">
    <property type="entry name" value="Cytidylate_kin"/>
    <property type="match status" value="1"/>
</dbReference>
<keyword evidence="2 8" id="KW-0808">Transferase</keyword>
<dbReference type="InterPro" id="IPR003136">
    <property type="entry name" value="Cytidylate_kin"/>
</dbReference>
<evidence type="ECO:0000256" key="8">
    <source>
        <dbReference type="HAMAP-Rule" id="MF_00238"/>
    </source>
</evidence>
<keyword evidence="3 8" id="KW-0547">Nucleotide-binding</keyword>
<proteinExistence type="inferred from homology"/>
<comment type="subcellular location">
    <subcellularLocation>
        <location evidence="8">Cytoplasm</location>
    </subcellularLocation>
</comment>
<keyword evidence="8" id="KW-0963">Cytoplasm</keyword>
<reference evidence="10" key="1">
    <citation type="submission" date="2024-04" db="EMBL/GenBank/DDBJ databases">
        <authorList>
            <person name="Manzano-Marin A."/>
            <person name="Manzano-Marin A."/>
            <person name="Alejandro Manzano Marin A."/>
        </authorList>
    </citation>
    <scope>NUCLEOTIDE SEQUENCE [LARGE SCALE GENOMIC DNA]</scope>
    <source>
        <strain evidence="10">TABTEA</strain>
    </source>
</reference>
<keyword evidence="4 8" id="KW-0418">Kinase</keyword>
<evidence type="ECO:0000256" key="3">
    <source>
        <dbReference type="ARBA" id="ARBA00022741"/>
    </source>
</evidence>
<comment type="catalytic activity">
    <reaction evidence="6 8">
        <text>dCMP + ATP = dCDP + ADP</text>
        <dbReference type="Rhea" id="RHEA:25094"/>
        <dbReference type="ChEBI" id="CHEBI:30616"/>
        <dbReference type="ChEBI" id="CHEBI:57566"/>
        <dbReference type="ChEBI" id="CHEBI:58593"/>
        <dbReference type="ChEBI" id="CHEBI:456216"/>
        <dbReference type="EC" id="2.7.4.25"/>
    </reaction>
</comment>
<keyword evidence="11" id="KW-1185">Reference proteome</keyword>
<evidence type="ECO:0000313" key="11">
    <source>
        <dbReference type="Proteomes" id="UP001497533"/>
    </source>
</evidence>
<organism evidence="10 11">
    <name type="scientific">Candidatus Providencia siddallii</name>
    <dbReference type="NCBI Taxonomy" id="1715285"/>
    <lineage>
        <taxon>Bacteria</taxon>
        <taxon>Pseudomonadati</taxon>
        <taxon>Pseudomonadota</taxon>
        <taxon>Gammaproteobacteria</taxon>
        <taxon>Enterobacterales</taxon>
        <taxon>Morganellaceae</taxon>
        <taxon>Providencia</taxon>
    </lineage>
</organism>
<dbReference type="InterPro" id="IPR027417">
    <property type="entry name" value="P-loop_NTPase"/>
</dbReference>
<gene>
    <name evidence="8 10" type="primary">cmk</name>
    <name evidence="10" type="ORF">PRHACTZTBTEA_472</name>
</gene>
<dbReference type="HAMAP" id="MF_00238">
    <property type="entry name" value="Cytidyl_kinase_type1"/>
    <property type="match status" value="1"/>
</dbReference>
<dbReference type="GO" id="GO:0016301">
    <property type="term" value="F:kinase activity"/>
    <property type="evidence" value="ECO:0007669"/>
    <property type="project" value="UniProtKB-KW"/>
</dbReference>
<sequence>MPIIIPVITIDGTSSSGKGTVCNILSNELKWNFLDSGIIYRTLALAAIYKKINTKSENSLVSLIINLNVRFVFNKHIAKIFLDGKDITDKIRNENISILASKIATFKKVRHALLFLQRSFRKLPGLIADGRDMGTVVFPDASVKIFLDASLQIRTKRRMKQLQKKGLYINFEDLLKKIKERDLRDHNREFNPLIAAKNSLILDSSKMSIEEIIKVIKNYIKKKYNYYYI</sequence>
<accession>A0ABM9NPH7</accession>
<evidence type="ECO:0000256" key="4">
    <source>
        <dbReference type="ARBA" id="ARBA00022777"/>
    </source>
</evidence>
<evidence type="ECO:0000256" key="7">
    <source>
        <dbReference type="ARBA" id="ARBA00048478"/>
    </source>
</evidence>
<name>A0ABM9NPH7_9GAMM</name>
<dbReference type="Gene3D" id="3.40.50.300">
    <property type="entry name" value="P-loop containing nucleotide triphosphate hydrolases"/>
    <property type="match status" value="1"/>
</dbReference>
<evidence type="ECO:0000256" key="6">
    <source>
        <dbReference type="ARBA" id="ARBA00047615"/>
    </source>
</evidence>
<feature type="domain" description="Cytidylate kinase" evidence="9">
    <location>
        <begin position="8"/>
        <end position="221"/>
    </location>
</feature>
<evidence type="ECO:0000259" key="9">
    <source>
        <dbReference type="Pfam" id="PF02224"/>
    </source>
</evidence>
<feature type="binding site" evidence="8">
    <location>
        <begin position="12"/>
        <end position="20"/>
    </location>
    <ligand>
        <name>ATP</name>
        <dbReference type="ChEBI" id="CHEBI:30616"/>
    </ligand>
</feature>
<evidence type="ECO:0000256" key="1">
    <source>
        <dbReference type="ARBA" id="ARBA00009427"/>
    </source>
</evidence>
<dbReference type="InterPro" id="IPR011994">
    <property type="entry name" value="Cytidylate_kinase_dom"/>
</dbReference>
<protein>
    <recommendedName>
        <fullName evidence="8">Cytidylate kinase</fullName>
        <shortName evidence="8">CK</shortName>
        <ecNumber evidence="8">2.7.4.25</ecNumber>
    </recommendedName>
    <alternativeName>
        <fullName evidence="8">Cytidine monophosphate kinase</fullName>
        <shortName evidence="8">CMP kinase</shortName>
    </alternativeName>
</protein>
<dbReference type="EC" id="2.7.4.25" evidence="8"/>
<evidence type="ECO:0000256" key="5">
    <source>
        <dbReference type="ARBA" id="ARBA00022840"/>
    </source>
</evidence>
<dbReference type="NCBIfam" id="TIGR00017">
    <property type="entry name" value="cmk"/>
    <property type="match status" value="1"/>
</dbReference>
<dbReference type="CDD" id="cd02020">
    <property type="entry name" value="CMPK"/>
    <property type="match status" value="1"/>
</dbReference>
<evidence type="ECO:0000313" key="10">
    <source>
        <dbReference type="EMBL" id="CAL1329390.1"/>
    </source>
</evidence>
<comment type="catalytic activity">
    <reaction evidence="7 8">
        <text>CMP + ATP = CDP + ADP</text>
        <dbReference type="Rhea" id="RHEA:11600"/>
        <dbReference type="ChEBI" id="CHEBI:30616"/>
        <dbReference type="ChEBI" id="CHEBI:58069"/>
        <dbReference type="ChEBI" id="CHEBI:60377"/>
        <dbReference type="ChEBI" id="CHEBI:456216"/>
        <dbReference type="EC" id="2.7.4.25"/>
    </reaction>
</comment>
<dbReference type="Proteomes" id="UP001497533">
    <property type="component" value="Chromosome"/>
</dbReference>
<comment type="similarity">
    <text evidence="1 8">Belongs to the cytidylate kinase family. Type 1 subfamily.</text>
</comment>
<dbReference type="SUPFAM" id="SSF52540">
    <property type="entry name" value="P-loop containing nucleoside triphosphate hydrolases"/>
    <property type="match status" value="1"/>
</dbReference>
<dbReference type="EMBL" id="OZ034688">
    <property type="protein sequence ID" value="CAL1329390.1"/>
    <property type="molecule type" value="Genomic_DNA"/>
</dbReference>
<dbReference type="RefSeq" id="WP_341764855.1">
    <property type="nucleotide sequence ID" value="NZ_OZ034688.1"/>
</dbReference>